<accession>A0A251UQC8</accession>
<dbReference type="EMBL" id="MNCJ02000320">
    <property type="protein sequence ID" value="KAF5806261.1"/>
    <property type="molecule type" value="Genomic_DNA"/>
</dbReference>
<proteinExistence type="predicted"/>
<gene>
    <name evidence="2" type="ORF">HannXRQ_Chr05g0148871</name>
    <name evidence="1" type="ORF">HanXRQr2_Chr05g0219271</name>
</gene>
<dbReference type="Gramene" id="mRNA:HanXRQr2_Chr05g0219271">
    <property type="protein sequence ID" value="mRNA:HanXRQr2_Chr05g0219271"/>
    <property type="gene ID" value="HanXRQr2_Chr05g0219271"/>
</dbReference>
<evidence type="ECO:0000313" key="2">
    <source>
        <dbReference type="EMBL" id="OTG25548.1"/>
    </source>
</evidence>
<protein>
    <submittedName>
        <fullName evidence="2">Uncharacterized protein</fullName>
    </submittedName>
</protein>
<keyword evidence="3" id="KW-1185">Reference proteome</keyword>
<organism evidence="2 3">
    <name type="scientific">Helianthus annuus</name>
    <name type="common">Common sunflower</name>
    <dbReference type="NCBI Taxonomy" id="4232"/>
    <lineage>
        <taxon>Eukaryota</taxon>
        <taxon>Viridiplantae</taxon>
        <taxon>Streptophyta</taxon>
        <taxon>Embryophyta</taxon>
        <taxon>Tracheophyta</taxon>
        <taxon>Spermatophyta</taxon>
        <taxon>Magnoliopsida</taxon>
        <taxon>eudicotyledons</taxon>
        <taxon>Gunneridae</taxon>
        <taxon>Pentapetalae</taxon>
        <taxon>asterids</taxon>
        <taxon>campanulids</taxon>
        <taxon>Asterales</taxon>
        <taxon>Asteraceae</taxon>
        <taxon>Asteroideae</taxon>
        <taxon>Heliantheae alliance</taxon>
        <taxon>Heliantheae</taxon>
        <taxon>Helianthus</taxon>
    </lineage>
</organism>
<reference evidence="2" key="2">
    <citation type="submission" date="2017-02" db="EMBL/GenBank/DDBJ databases">
        <title>Sunflower complete genome.</title>
        <authorList>
            <person name="Langlade N."/>
            <person name="Munos S."/>
        </authorList>
    </citation>
    <scope>NUCLEOTIDE SEQUENCE [LARGE SCALE GENOMIC DNA]</scope>
    <source>
        <tissue evidence="2">Leaves</tissue>
    </source>
</reference>
<name>A0A251UQC8_HELAN</name>
<dbReference type="InParanoid" id="A0A251UQC8"/>
<dbReference type="AlphaFoldDB" id="A0A251UQC8"/>
<sequence>MASLFRCKCLVLFTDLTSQTGLANHLGADYSMLIVHSVSREQLRKAGLSQTLVYLKRLDETRDWWCVRLVYLKRLDETRDWWCVRSLGTSVHRNLQSEELEVSCCVLFEENI</sequence>
<evidence type="ECO:0000313" key="1">
    <source>
        <dbReference type="EMBL" id="KAF5806261.1"/>
    </source>
</evidence>
<dbReference type="EMBL" id="CM007894">
    <property type="protein sequence ID" value="OTG25548.1"/>
    <property type="molecule type" value="Genomic_DNA"/>
</dbReference>
<evidence type="ECO:0000313" key="3">
    <source>
        <dbReference type="Proteomes" id="UP000215914"/>
    </source>
</evidence>
<reference evidence="1" key="3">
    <citation type="submission" date="2020-06" db="EMBL/GenBank/DDBJ databases">
        <title>Helianthus annuus Genome sequencing and assembly Release 2.</title>
        <authorList>
            <person name="Gouzy J."/>
            <person name="Langlade N."/>
            <person name="Munos S."/>
        </authorList>
    </citation>
    <scope>NUCLEOTIDE SEQUENCE</scope>
    <source>
        <tissue evidence="1">Leaves</tissue>
    </source>
</reference>
<dbReference type="Proteomes" id="UP000215914">
    <property type="component" value="Chromosome 5"/>
</dbReference>
<reference evidence="1 3" key="1">
    <citation type="journal article" date="2017" name="Nature">
        <title>The sunflower genome provides insights into oil metabolism, flowering and Asterid evolution.</title>
        <authorList>
            <person name="Badouin H."/>
            <person name="Gouzy J."/>
            <person name="Grassa C.J."/>
            <person name="Murat F."/>
            <person name="Staton S.E."/>
            <person name="Cottret L."/>
            <person name="Lelandais-Briere C."/>
            <person name="Owens G.L."/>
            <person name="Carrere S."/>
            <person name="Mayjonade B."/>
            <person name="Legrand L."/>
            <person name="Gill N."/>
            <person name="Kane N.C."/>
            <person name="Bowers J.E."/>
            <person name="Hubner S."/>
            <person name="Bellec A."/>
            <person name="Berard A."/>
            <person name="Berges H."/>
            <person name="Blanchet N."/>
            <person name="Boniface M.C."/>
            <person name="Brunel D."/>
            <person name="Catrice O."/>
            <person name="Chaidir N."/>
            <person name="Claudel C."/>
            <person name="Donnadieu C."/>
            <person name="Faraut T."/>
            <person name="Fievet G."/>
            <person name="Helmstetter N."/>
            <person name="King M."/>
            <person name="Knapp S.J."/>
            <person name="Lai Z."/>
            <person name="Le Paslier M.C."/>
            <person name="Lippi Y."/>
            <person name="Lorenzon L."/>
            <person name="Mandel J.R."/>
            <person name="Marage G."/>
            <person name="Marchand G."/>
            <person name="Marquand E."/>
            <person name="Bret-Mestries E."/>
            <person name="Morien E."/>
            <person name="Nambeesan S."/>
            <person name="Nguyen T."/>
            <person name="Pegot-Espagnet P."/>
            <person name="Pouilly N."/>
            <person name="Raftis F."/>
            <person name="Sallet E."/>
            <person name="Schiex T."/>
            <person name="Thomas J."/>
            <person name="Vandecasteele C."/>
            <person name="Vares D."/>
            <person name="Vear F."/>
            <person name="Vautrin S."/>
            <person name="Crespi M."/>
            <person name="Mangin B."/>
            <person name="Burke J.M."/>
            <person name="Salse J."/>
            <person name="Munos S."/>
            <person name="Vincourt P."/>
            <person name="Rieseberg L.H."/>
            <person name="Langlade N.B."/>
        </authorList>
    </citation>
    <scope>NUCLEOTIDE SEQUENCE [LARGE SCALE GENOMIC DNA]</scope>
    <source>
        <strain evidence="3">cv. SF193</strain>
        <tissue evidence="1">Leaves</tissue>
    </source>
</reference>